<dbReference type="CDD" id="cd06173">
    <property type="entry name" value="MFS_MefA_like"/>
    <property type="match status" value="1"/>
</dbReference>
<dbReference type="Pfam" id="PF07690">
    <property type="entry name" value="MFS_1"/>
    <property type="match status" value="1"/>
</dbReference>
<evidence type="ECO:0000256" key="1">
    <source>
        <dbReference type="ARBA" id="ARBA00004429"/>
    </source>
</evidence>
<feature type="transmembrane region" description="Helical" evidence="9">
    <location>
        <begin position="288"/>
        <end position="306"/>
    </location>
</feature>
<dbReference type="Proteomes" id="UP000318297">
    <property type="component" value="Unassembled WGS sequence"/>
</dbReference>
<feature type="domain" description="Major facilitator superfamily (MFS) profile" evidence="10">
    <location>
        <begin position="222"/>
        <end position="428"/>
    </location>
</feature>
<evidence type="ECO:0000256" key="4">
    <source>
        <dbReference type="ARBA" id="ARBA00022692"/>
    </source>
</evidence>
<keyword evidence="6 9" id="KW-0472">Membrane</keyword>
<dbReference type="SUPFAM" id="SSF103473">
    <property type="entry name" value="MFS general substrate transporter"/>
    <property type="match status" value="1"/>
</dbReference>
<keyword evidence="5 9" id="KW-1133">Transmembrane helix</keyword>
<evidence type="ECO:0000259" key="10">
    <source>
        <dbReference type="PROSITE" id="PS50850"/>
    </source>
</evidence>
<feature type="transmembrane region" description="Helical" evidence="9">
    <location>
        <begin position="348"/>
        <end position="369"/>
    </location>
</feature>
<evidence type="ECO:0000256" key="5">
    <source>
        <dbReference type="ARBA" id="ARBA00022989"/>
    </source>
</evidence>
<evidence type="ECO:0000313" key="11">
    <source>
        <dbReference type="EMBL" id="TWE09442.1"/>
    </source>
</evidence>
<feature type="transmembrane region" description="Helical" evidence="9">
    <location>
        <begin position="72"/>
        <end position="93"/>
    </location>
</feature>
<keyword evidence="4 9" id="KW-0812">Transmembrane</keyword>
<dbReference type="EMBL" id="VIVQ01000003">
    <property type="protein sequence ID" value="TWE09442.1"/>
    <property type="molecule type" value="Genomic_DNA"/>
</dbReference>
<dbReference type="InterPro" id="IPR036259">
    <property type="entry name" value="MFS_trans_sf"/>
</dbReference>
<dbReference type="GO" id="GO:0005886">
    <property type="term" value="C:plasma membrane"/>
    <property type="evidence" value="ECO:0007669"/>
    <property type="project" value="UniProtKB-SubCell"/>
</dbReference>
<feature type="transmembrane region" description="Helical" evidence="9">
    <location>
        <begin position="168"/>
        <end position="187"/>
    </location>
</feature>
<organism evidence="11 12">
    <name type="scientific">Rudaeicoccus suwonensis</name>
    <dbReference type="NCBI Taxonomy" id="657409"/>
    <lineage>
        <taxon>Bacteria</taxon>
        <taxon>Bacillati</taxon>
        <taxon>Actinomycetota</taxon>
        <taxon>Actinomycetes</taxon>
        <taxon>Micrococcales</taxon>
        <taxon>Dermacoccaceae</taxon>
        <taxon>Rudaeicoccus</taxon>
    </lineage>
</organism>
<proteinExistence type="inferred from homology"/>
<name>A0A561E1H2_9MICO</name>
<reference evidence="11 12" key="1">
    <citation type="submission" date="2019-06" db="EMBL/GenBank/DDBJ databases">
        <title>Sequencing the genomes of 1000 actinobacteria strains.</title>
        <authorList>
            <person name="Klenk H.-P."/>
        </authorList>
    </citation>
    <scope>NUCLEOTIDE SEQUENCE [LARGE SCALE GENOMIC DNA]</scope>
    <source>
        <strain evidence="11 12">DSM 19560</strain>
    </source>
</reference>
<dbReference type="PROSITE" id="PS50850">
    <property type="entry name" value="MFS"/>
    <property type="match status" value="1"/>
</dbReference>
<evidence type="ECO:0000256" key="6">
    <source>
        <dbReference type="ARBA" id="ARBA00023136"/>
    </source>
</evidence>
<comment type="caution">
    <text evidence="11">The sequence shown here is derived from an EMBL/GenBank/DDBJ whole genome shotgun (WGS) entry which is preliminary data.</text>
</comment>
<evidence type="ECO:0000256" key="3">
    <source>
        <dbReference type="ARBA" id="ARBA00022475"/>
    </source>
</evidence>
<evidence type="ECO:0000256" key="2">
    <source>
        <dbReference type="ARBA" id="ARBA00022448"/>
    </source>
</evidence>
<evidence type="ECO:0000256" key="9">
    <source>
        <dbReference type="SAM" id="Phobius"/>
    </source>
</evidence>
<evidence type="ECO:0000313" key="12">
    <source>
        <dbReference type="Proteomes" id="UP000318297"/>
    </source>
</evidence>
<feature type="transmembrane region" description="Helical" evidence="9">
    <location>
        <begin position="255"/>
        <end position="276"/>
    </location>
</feature>
<dbReference type="OrthoDB" id="9793136at2"/>
<evidence type="ECO:0000256" key="8">
    <source>
        <dbReference type="ARBA" id="ARBA00040914"/>
    </source>
</evidence>
<sequence length="428" mass="43633">MSSRRPFIALAIAETFSISGTRLSQIAIPWLVLTTTGSATWTGVVGFAEILPYVVVKALGGPIVDRVGAKRVAVTADSVSVLVVGLIPVLHWLGALHLAVLLPIAAVMGAVRGPSDGAKGALIPGVAAFGGLPLERVTGVEGAIERLGSTVGAAAAGGVVALVGAPQALAVNAVTFAIAAICIGRFVPRSVSPARPAAEDGAASYVQQLHEGWRFLRADAVLVGITVMISMTNFLDQAWSAVLVPVWAESGGHSVGEVGLVFAALSGPSILGAVVAASMAQRLPRLPVYLIAFLAVGLPRFLVMAVDSPLWLVLVVIGIGGFGSGFLNPILSAVIFERIPEPLIGRVSALNTSLCWSLIPFGGLVGGVLATSVGLRATLIAAGVCYFLVTLMPLVRKSFREFSTRPTVAPGGVAGLGVVADPAKEAVG</sequence>
<dbReference type="AlphaFoldDB" id="A0A561E1H2"/>
<dbReference type="PANTHER" id="PTHR23513:SF9">
    <property type="entry name" value="ENTEROBACTIN EXPORTER ENTS"/>
    <property type="match status" value="1"/>
</dbReference>
<accession>A0A561E1H2</accession>
<feature type="transmembrane region" description="Helical" evidence="9">
    <location>
        <begin position="215"/>
        <end position="235"/>
    </location>
</feature>
<dbReference type="InterPro" id="IPR020846">
    <property type="entry name" value="MFS_dom"/>
</dbReference>
<feature type="transmembrane region" description="Helical" evidence="9">
    <location>
        <begin position="312"/>
        <end position="336"/>
    </location>
</feature>
<keyword evidence="3" id="KW-1003">Cell membrane</keyword>
<gene>
    <name evidence="11" type="ORF">BKA23_3145</name>
</gene>
<dbReference type="PANTHER" id="PTHR23513">
    <property type="entry name" value="INTEGRAL MEMBRANE EFFLUX PROTEIN-RELATED"/>
    <property type="match status" value="1"/>
</dbReference>
<dbReference type="Gene3D" id="1.20.1250.20">
    <property type="entry name" value="MFS general substrate transporter like domains"/>
    <property type="match status" value="1"/>
</dbReference>
<feature type="transmembrane region" description="Helical" evidence="9">
    <location>
        <begin position="375"/>
        <end position="395"/>
    </location>
</feature>
<dbReference type="InterPro" id="IPR011701">
    <property type="entry name" value="MFS"/>
</dbReference>
<evidence type="ECO:0000256" key="7">
    <source>
        <dbReference type="ARBA" id="ARBA00038075"/>
    </source>
</evidence>
<dbReference type="RefSeq" id="WP_145230097.1">
    <property type="nucleotide sequence ID" value="NZ_VIVQ01000003.1"/>
</dbReference>
<keyword evidence="2" id="KW-0813">Transport</keyword>
<protein>
    <recommendedName>
        <fullName evidence="8">Multidrug efflux pump Tap</fullName>
    </recommendedName>
</protein>
<keyword evidence="12" id="KW-1185">Reference proteome</keyword>
<comment type="subcellular location">
    <subcellularLocation>
        <location evidence="1">Cell inner membrane</location>
        <topology evidence="1">Multi-pass membrane protein</topology>
    </subcellularLocation>
</comment>
<comment type="similarity">
    <text evidence="7">Belongs to the major facilitator superfamily. Drug:H(+) antiporter-3 (DHA3) (TC 2.A.1.21) family.</text>
</comment>
<dbReference type="GO" id="GO:0022857">
    <property type="term" value="F:transmembrane transporter activity"/>
    <property type="evidence" value="ECO:0007669"/>
    <property type="project" value="InterPro"/>
</dbReference>